<keyword evidence="5 8" id="KW-0472">Membrane</keyword>
<keyword evidence="4 8" id="KW-1133">Transmembrane helix</keyword>
<comment type="similarity">
    <text evidence="2 8">Belongs to the cation transport ATPase (P-type) (TC 3.A.3) family. Type IB subfamily.</text>
</comment>
<sequence>MKHRHTYNDKGEAICCGHNDELVTNTQTNALLSTESLAANWSKKNQYTYPNDTRNHHHTGDSSWTLFLEPTFAIILLLLAIAFDNNWIKTAWFGEINRIIWYAGAYLIVGVPVLKNAIRAVSKAKICSESFLVTIATMGVFYLGNYAEGVAVMVLYTIGTIFHSSATSRAKSNIKAISDQQPTQVTIVEHDKLKNTQVNLVQIDDIIQLKQGEKLELDGQLLSDQAAFNTAALTGKSKSDIKTKGDRVLAGMINTDKMALVRVTRAYKNNKRDKIVKLAQDNNLQKTPTETFIRKWAKVYTLITVSLAMTIIIVPYLMAGNYEFETWLYRALVFLVISCPYVFIIFIPLGYYSSIVAASRIGIYFRGSHFLDLVANVKHIALDKTGILTEGIFKVRKVNFNTEFDRMHMLQLVNAIESISKHPVAKAIHEYVGTVDPTITLENVQEIPGYGLRAIVDSKELLVGNFKLLKKFEVAHQIEVSSKLLTLIAVAYGGRFVGYITIADSLKETAAHSIHQLEQLNVRCTMLSSDRECVIQHIAKQLKIPYACGNLLQQEKIKKVNQLKAKKELVAFVSNGDNDAEVAASSDVHIAMGGLESDNATERSDVIIQGDNPLKIIAAIRIGQQTKQIIWQNITIALFVKMIVLMLAVCGLANMWEAIFVDIGISLIAIMNAIRILRVNYDVQ</sequence>
<dbReference type="PANTHER" id="PTHR48085:SF5">
    <property type="entry name" value="CADMIUM_ZINC-TRANSPORTING ATPASE HMA4-RELATED"/>
    <property type="match status" value="1"/>
</dbReference>
<comment type="catalytic activity">
    <reaction evidence="7">
        <text>Zn(2+)(in) + ATP + H2O = Zn(2+)(out) + ADP + phosphate + H(+)</text>
        <dbReference type="Rhea" id="RHEA:20621"/>
        <dbReference type="ChEBI" id="CHEBI:15377"/>
        <dbReference type="ChEBI" id="CHEBI:15378"/>
        <dbReference type="ChEBI" id="CHEBI:29105"/>
        <dbReference type="ChEBI" id="CHEBI:30616"/>
        <dbReference type="ChEBI" id="CHEBI:43474"/>
        <dbReference type="ChEBI" id="CHEBI:456216"/>
        <dbReference type="EC" id="7.2.2.12"/>
    </reaction>
</comment>
<dbReference type="InterPro" id="IPR023299">
    <property type="entry name" value="ATPase_P-typ_cyto_dom_N"/>
</dbReference>
<keyword evidence="8" id="KW-1003">Cell membrane</keyword>
<name>A0ABW5UDK2_9SPHI</name>
<dbReference type="EMBL" id="JBHUMB010000014">
    <property type="protein sequence ID" value="MFD2744003.1"/>
    <property type="molecule type" value="Genomic_DNA"/>
</dbReference>
<dbReference type="RefSeq" id="WP_066750508.1">
    <property type="nucleotide sequence ID" value="NZ_JBHUMB010000014.1"/>
</dbReference>
<organism evidence="10 11">
    <name type="scientific">Sphingobacterium populi</name>
    <dbReference type="NCBI Taxonomy" id="1812824"/>
    <lineage>
        <taxon>Bacteria</taxon>
        <taxon>Pseudomonadati</taxon>
        <taxon>Bacteroidota</taxon>
        <taxon>Sphingobacteriia</taxon>
        <taxon>Sphingobacteriales</taxon>
        <taxon>Sphingobacteriaceae</taxon>
        <taxon>Sphingobacterium</taxon>
    </lineage>
</organism>
<dbReference type="PRINTS" id="PR00119">
    <property type="entry name" value="CATATPASE"/>
</dbReference>
<reference evidence="11" key="1">
    <citation type="journal article" date="2019" name="Int. J. Syst. Evol. Microbiol.">
        <title>The Global Catalogue of Microorganisms (GCM) 10K type strain sequencing project: providing services to taxonomists for standard genome sequencing and annotation.</title>
        <authorList>
            <consortium name="The Broad Institute Genomics Platform"/>
            <consortium name="The Broad Institute Genome Sequencing Center for Infectious Disease"/>
            <person name="Wu L."/>
            <person name="Ma J."/>
        </authorList>
    </citation>
    <scope>NUCLEOTIDE SEQUENCE [LARGE SCALE GENOMIC DNA]</scope>
    <source>
        <strain evidence="11">KCTC 42247</strain>
    </source>
</reference>
<evidence type="ECO:0000259" key="9">
    <source>
        <dbReference type="Pfam" id="PF00122"/>
    </source>
</evidence>
<keyword evidence="11" id="KW-1185">Reference proteome</keyword>
<evidence type="ECO:0000256" key="2">
    <source>
        <dbReference type="ARBA" id="ARBA00006024"/>
    </source>
</evidence>
<evidence type="ECO:0000256" key="8">
    <source>
        <dbReference type="RuleBase" id="RU362081"/>
    </source>
</evidence>
<dbReference type="Proteomes" id="UP001597418">
    <property type="component" value="Unassembled WGS sequence"/>
</dbReference>
<dbReference type="InterPro" id="IPR027256">
    <property type="entry name" value="P-typ_ATPase_IB"/>
</dbReference>
<evidence type="ECO:0000256" key="1">
    <source>
        <dbReference type="ARBA" id="ARBA00004370"/>
    </source>
</evidence>
<dbReference type="NCBIfam" id="TIGR01494">
    <property type="entry name" value="ATPase_P-type"/>
    <property type="match status" value="1"/>
</dbReference>
<dbReference type="InterPro" id="IPR059000">
    <property type="entry name" value="ATPase_P-type_domA"/>
</dbReference>
<feature type="transmembrane region" description="Helical" evidence="8">
    <location>
        <begin position="629"/>
        <end position="649"/>
    </location>
</feature>
<keyword evidence="8" id="KW-0547">Nucleotide-binding</keyword>
<evidence type="ECO:0000313" key="10">
    <source>
        <dbReference type="EMBL" id="MFD2744003.1"/>
    </source>
</evidence>
<dbReference type="SUPFAM" id="SSF81665">
    <property type="entry name" value="Calcium ATPase, transmembrane domain M"/>
    <property type="match status" value="1"/>
</dbReference>
<feature type="transmembrane region" description="Helical" evidence="8">
    <location>
        <begin position="149"/>
        <end position="166"/>
    </location>
</feature>
<dbReference type="InterPro" id="IPR023214">
    <property type="entry name" value="HAD_sf"/>
</dbReference>
<dbReference type="SUPFAM" id="SSF81653">
    <property type="entry name" value="Calcium ATPase, transduction domain A"/>
    <property type="match status" value="1"/>
</dbReference>
<dbReference type="Pfam" id="PF00702">
    <property type="entry name" value="Hydrolase"/>
    <property type="match status" value="1"/>
</dbReference>
<dbReference type="SUPFAM" id="SSF56784">
    <property type="entry name" value="HAD-like"/>
    <property type="match status" value="1"/>
</dbReference>
<dbReference type="NCBIfam" id="TIGR01525">
    <property type="entry name" value="ATPase-IB_hvy"/>
    <property type="match status" value="1"/>
</dbReference>
<proteinExistence type="inferred from homology"/>
<keyword evidence="8" id="KW-0067">ATP-binding</keyword>
<feature type="transmembrane region" description="Helical" evidence="8">
    <location>
        <begin position="126"/>
        <end position="143"/>
    </location>
</feature>
<dbReference type="InterPro" id="IPR008250">
    <property type="entry name" value="ATPase_P-typ_transduc_dom_A_sf"/>
</dbReference>
<protein>
    <recommendedName>
        <fullName evidence="6">P-type Zn(2+) transporter</fullName>
        <ecNumber evidence="6">7.2.2.12</ecNumber>
    </recommendedName>
</protein>
<feature type="transmembrane region" description="Helical" evidence="8">
    <location>
        <begin position="64"/>
        <end position="83"/>
    </location>
</feature>
<dbReference type="EC" id="7.2.2.12" evidence="6"/>
<accession>A0ABW5UDK2</accession>
<keyword evidence="8" id="KW-0479">Metal-binding</keyword>
<feature type="transmembrane region" description="Helical" evidence="8">
    <location>
        <begin position="95"/>
        <end position="114"/>
    </location>
</feature>
<feature type="transmembrane region" description="Helical" evidence="8">
    <location>
        <begin position="331"/>
        <end position="352"/>
    </location>
</feature>
<feature type="transmembrane region" description="Helical" evidence="8">
    <location>
        <begin position="299"/>
        <end position="319"/>
    </location>
</feature>
<evidence type="ECO:0000256" key="3">
    <source>
        <dbReference type="ARBA" id="ARBA00022692"/>
    </source>
</evidence>
<evidence type="ECO:0000256" key="4">
    <source>
        <dbReference type="ARBA" id="ARBA00022989"/>
    </source>
</evidence>
<dbReference type="InterPro" id="IPR036412">
    <property type="entry name" value="HAD-like_sf"/>
</dbReference>
<dbReference type="Gene3D" id="3.40.1110.10">
    <property type="entry name" value="Calcium-transporting ATPase, cytoplasmic domain N"/>
    <property type="match status" value="1"/>
</dbReference>
<dbReference type="InterPro" id="IPR051014">
    <property type="entry name" value="Cation_Transport_ATPase_IB"/>
</dbReference>
<keyword evidence="3 8" id="KW-0812">Transmembrane</keyword>
<gene>
    <name evidence="10" type="ORF">ACFSQ6_11435</name>
</gene>
<evidence type="ECO:0000256" key="6">
    <source>
        <dbReference type="ARBA" id="ARBA00039097"/>
    </source>
</evidence>
<dbReference type="NCBIfam" id="TIGR01512">
    <property type="entry name" value="ATPase-IB2_Cd"/>
    <property type="match status" value="1"/>
</dbReference>
<evidence type="ECO:0000256" key="5">
    <source>
        <dbReference type="ARBA" id="ARBA00023136"/>
    </source>
</evidence>
<feature type="domain" description="P-type ATPase A" evidence="9">
    <location>
        <begin position="181"/>
        <end position="280"/>
    </location>
</feature>
<dbReference type="InterPro" id="IPR023298">
    <property type="entry name" value="ATPase_P-typ_TM_dom_sf"/>
</dbReference>
<feature type="transmembrane region" description="Helical" evidence="8">
    <location>
        <begin position="655"/>
        <end position="674"/>
    </location>
</feature>
<evidence type="ECO:0000313" key="11">
    <source>
        <dbReference type="Proteomes" id="UP001597418"/>
    </source>
</evidence>
<evidence type="ECO:0000256" key="7">
    <source>
        <dbReference type="ARBA" id="ARBA00047308"/>
    </source>
</evidence>
<dbReference type="Pfam" id="PF00122">
    <property type="entry name" value="E1-E2_ATPase"/>
    <property type="match status" value="1"/>
</dbReference>
<comment type="caution">
    <text evidence="10">The sequence shown here is derived from an EMBL/GenBank/DDBJ whole genome shotgun (WGS) entry which is preliminary data.</text>
</comment>
<dbReference type="InterPro" id="IPR001757">
    <property type="entry name" value="P_typ_ATPase"/>
</dbReference>
<dbReference type="Gene3D" id="2.70.150.10">
    <property type="entry name" value="Calcium-transporting ATPase, cytoplasmic transduction domain A"/>
    <property type="match status" value="1"/>
</dbReference>
<dbReference type="PANTHER" id="PTHR48085">
    <property type="entry name" value="CADMIUM/ZINC-TRANSPORTING ATPASE HMA2-RELATED"/>
    <property type="match status" value="1"/>
</dbReference>
<comment type="subcellular location">
    <subcellularLocation>
        <location evidence="8">Cell membrane</location>
    </subcellularLocation>
    <subcellularLocation>
        <location evidence="1">Membrane</location>
    </subcellularLocation>
</comment>
<dbReference type="Gene3D" id="3.40.50.1000">
    <property type="entry name" value="HAD superfamily/HAD-like"/>
    <property type="match status" value="1"/>
</dbReference>